<dbReference type="SUPFAM" id="SSF46785">
    <property type="entry name" value="Winged helix' DNA-binding domain"/>
    <property type="match status" value="1"/>
</dbReference>
<reference evidence="5 6" key="1">
    <citation type="submission" date="2020-01" db="EMBL/GenBank/DDBJ databases">
        <title>Leptobacterium flavescens.</title>
        <authorList>
            <person name="Wang G."/>
        </authorList>
    </citation>
    <scope>NUCLEOTIDE SEQUENCE [LARGE SCALE GENOMIC DNA]</scope>
    <source>
        <strain evidence="5 6">KCTC 22160</strain>
    </source>
</reference>
<keyword evidence="3" id="KW-0804">Transcription</keyword>
<dbReference type="EMBL" id="JAABOO010000001">
    <property type="protein sequence ID" value="NER12926.1"/>
    <property type="molecule type" value="Genomic_DNA"/>
</dbReference>
<protein>
    <submittedName>
        <fullName evidence="5">Metalloregulator ArsR/SmtB family transcription factor</fullName>
    </submittedName>
</protein>
<evidence type="ECO:0000259" key="4">
    <source>
        <dbReference type="PROSITE" id="PS50987"/>
    </source>
</evidence>
<organism evidence="5 6">
    <name type="scientific">Leptobacterium flavescens</name>
    <dbReference type="NCBI Taxonomy" id="472055"/>
    <lineage>
        <taxon>Bacteria</taxon>
        <taxon>Pseudomonadati</taxon>
        <taxon>Bacteroidota</taxon>
        <taxon>Flavobacteriia</taxon>
        <taxon>Flavobacteriales</taxon>
        <taxon>Flavobacteriaceae</taxon>
        <taxon>Leptobacterium</taxon>
    </lineage>
</organism>
<evidence type="ECO:0000256" key="3">
    <source>
        <dbReference type="ARBA" id="ARBA00023163"/>
    </source>
</evidence>
<dbReference type="RefSeq" id="WP_163605931.1">
    <property type="nucleotide sequence ID" value="NZ_JAABOO010000001.1"/>
</dbReference>
<keyword evidence="6" id="KW-1185">Reference proteome</keyword>
<evidence type="ECO:0000256" key="2">
    <source>
        <dbReference type="ARBA" id="ARBA00023125"/>
    </source>
</evidence>
<name>A0A6P0UR83_9FLAO</name>
<dbReference type="GO" id="GO:0003700">
    <property type="term" value="F:DNA-binding transcription factor activity"/>
    <property type="evidence" value="ECO:0007669"/>
    <property type="project" value="InterPro"/>
</dbReference>
<dbReference type="PANTHER" id="PTHR43132">
    <property type="entry name" value="ARSENICAL RESISTANCE OPERON REPRESSOR ARSR-RELATED"/>
    <property type="match status" value="1"/>
</dbReference>
<proteinExistence type="predicted"/>
<evidence type="ECO:0000313" key="5">
    <source>
        <dbReference type="EMBL" id="NER12926.1"/>
    </source>
</evidence>
<feature type="domain" description="HTH arsR-type" evidence="4">
    <location>
        <begin position="8"/>
        <end position="103"/>
    </location>
</feature>
<dbReference type="Gene3D" id="1.10.10.10">
    <property type="entry name" value="Winged helix-like DNA-binding domain superfamily/Winged helix DNA-binding domain"/>
    <property type="match status" value="1"/>
</dbReference>
<dbReference type="InterPro" id="IPR051011">
    <property type="entry name" value="Metal_resp_trans_reg"/>
</dbReference>
<dbReference type="InterPro" id="IPR001845">
    <property type="entry name" value="HTH_ArsR_DNA-bd_dom"/>
</dbReference>
<dbReference type="SMART" id="SM00418">
    <property type="entry name" value="HTH_ARSR"/>
    <property type="match status" value="1"/>
</dbReference>
<dbReference type="InterPro" id="IPR036390">
    <property type="entry name" value="WH_DNA-bd_sf"/>
</dbReference>
<evidence type="ECO:0000313" key="6">
    <source>
        <dbReference type="Proteomes" id="UP000468581"/>
    </source>
</evidence>
<dbReference type="InterPro" id="IPR011991">
    <property type="entry name" value="ArsR-like_HTH"/>
</dbReference>
<dbReference type="NCBIfam" id="NF033788">
    <property type="entry name" value="HTH_metalloreg"/>
    <property type="match status" value="1"/>
</dbReference>
<sequence length="106" mass="12272">MGTTKLFAHSLRQNRIARLYKALGHPARIAILEYISKHPECICNDIVSDIELAQATISQHLNELKRAGLIRGESRGKKIYYSINIDKWYETHQISNNFFRDAQKVM</sequence>
<gene>
    <name evidence="5" type="ORF">GWK08_05715</name>
</gene>
<evidence type="ECO:0000256" key="1">
    <source>
        <dbReference type="ARBA" id="ARBA00023015"/>
    </source>
</evidence>
<accession>A0A6P0UR83</accession>
<dbReference type="CDD" id="cd00090">
    <property type="entry name" value="HTH_ARSR"/>
    <property type="match status" value="1"/>
</dbReference>
<dbReference type="AlphaFoldDB" id="A0A6P0UR83"/>
<dbReference type="InterPro" id="IPR036388">
    <property type="entry name" value="WH-like_DNA-bd_sf"/>
</dbReference>
<dbReference type="PROSITE" id="PS50987">
    <property type="entry name" value="HTH_ARSR_2"/>
    <property type="match status" value="1"/>
</dbReference>
<keyword evidence="2" id="KW-0238">DNA-binding</keyword>
<dbReference type="PANTHER" id="PTHR43132:SF2">
    <property type="entry name" value="ARSENICAL RESISTANCE OPERON REPRESSOR ARSR-RELATED"/>
    <property type="match status" value="1"/>
</dbReference>
<dbReference type="PRINTS" id="PR00778">
    <property type="entry name" value="HTHARSR"/>
</dbReference>
<dbReference type="Proteomes" id="UP000468581">
    <property type="component" value="Unassembled WGS sequence"/>
</dbReference>
<comment type="caution">
    <text evidence="5">The sequence shown here is derived from an EMBL/GenBank/DDBJ whole genome shotgun (WGS) entry which is preliminary data.</text>
</comment>
<dbReference type="GO" id="GO:0003677">
    <property type="term" value="F:DNA binding"/>
    <property type="evidence" value="ECO:0007669"/>
    <property type="project" value="UniProtKB-KW"/>
</dbReference>
<dbReference type="Pfam" id="PF01022">
    <property type="entry name" value="HTH_5"/>
    <property type="match status" value="1"/>
</dbReference>
<keyword evidence="1" id="KW-0805">Transcription regulation</keyword>